<feature type="transmembrane region" description="Helical" evidence="1">
    <location>
        <begin position="51"/>
        <end position="69"/>
    </location>
</feature>
<keyword evidence="1" id="KW-0472">Membrane</keyword>
<accession>A0A0W8F5V3</accession>
<reference evidence="2" key="1">
    <citation type="journal article" date="2015" name="Proc. Natl. Acad. Sci. U.S.A.">
        <title>Networks of energetic and metabolic interactions define dynamics in microbial communities.</title>
        <authorList>
            <person name="Embree M."/>
            <person name="Liu J.K."/>
            <person name="Al-Bassam M.M."/>
            <person name="Zengler K."/>
        </authorList>
    </citation>
    <scope>NUCLEOTIDE SEQUENCE</scope>
</reference>
<comment type="caution">
    <text evidence="2">The sequence shown here is derived from an EMBL/GenBank/DDBJ whole genome shotgun (WGS) entry which is preliminary data.</text>
</comment>
<proteinExistence type="predicted"/>
<protein>
    <submittedName>
        <fullName evidence="2">Uncharacterized protein</fullName>
    </submittedName>
</protein>
<name>A0A0W8F5V3_9ZZZZ</name>
<feature type="transmembrane region" description="Helical" evidence="1">
    <location>
        <begin position="21"/>
        <end position="39"/>
    </location>
</feature>
<evidence type="ECO:0000313" key="2">
    <source>
        <dbReference type="EMBL" id="KUG15938.1"/>
    </source>
</evidence>
<dbReference type="EMBL" id="LNQE01001520">
    <property type="protein sequence ID" value="KUG15938.1"/>
    <property type="molecule type" value="Genomic_DNA"/>
</dbReference>
<gene>
    <name evidence="2" type="ORF">ASZ90_014446</name>
</gene>
<keyword evidence="1" id="KW-0812">Transmembrane</keyword>
<sequence>MVNFPSLSYSAIILRFRQYALIQQAAIAAAFVLLIYIPYSYFLLRMSFTESIAMAVYSAVLFMAIYYLTSRFILRKTRKLAVQSHGPKKGLRK</sequence>
<organism evidence="2">
    <name type="scientific">hydrocarbon metagenome</name>
    <dbReference type="NCBI Taxonomy" id="938273"/>
    <lineage>
        <taxon>unclassified sequences</taxon>
        <taxon>metagenomes</taxon>
        <taxon>ecological metagenomes</taxon>
    </lineage>
</organism>
<evidence type="ECO:0000256" key="1">
    <source>
        <dbReference type="SAM" id="Phobius"/>
    </source>
</evidence>
<keyword evidence="1" id="KW-1133">Transmembrane helix</keyword>
<dbReference type="AlphaFoldDB" id="A0A0W8F5V3"/>